<sequence>MANFSREQVEAQICDQLVRAGFPTDVAHSAAVQGANHYLTRPNATIASSLAVAKTYAKPLKRVKGKPDRPHVPGRRMGRR</sequence>
<reference evidence="2 3" key="1">
    <citation type="submission" date="2018-06" db="EMBL/GenBank/DDBJ databases">
        <authorList>
            <consortium name="Pathogen Informatics"/>
            <person name="Doyle S."/>
        </authorList>
    </citation>
    <scope>NUCLEOTIDE SEQUENCE [LARGE SCALE GENOMIC DNA]</scope>
    <source>
        <strain evidence="2 3">NCTC11544</strain>
    </source>
</reference>
<dbReference type="AlphaFoldDB" id="A0A379YD64"/>
<protein>
    <submittedName>
        <fullName evidence="2">Uncharacterized protein</fullName>
    </submittedName>
</protein>
<organism evidence="2 3">
    <name type="scientific">Serratia quinivorans</name>
    <dbReference type="NCBI Taxonomy" id="137545"/>
    <lineage>
        <taxon>Bacteria</taxon>
        <taxon>Pseudomonadati</taxon>
        <taxon>Pseudomonadota</taxon>
        <taxon>Gammaproteobacteria</taxon>
        <taxon>Enterobacterales</taxon>
        <taxon>Yersiniaceae</taxon>
        <taxon>Serratia</taxon>
    </lineage>
</organism>
<dbReference type="Proteomes" id="UP000255529">
    <property type="component" value="Unassembled WGS sequence"/>
</dbReference>
<evidence type="ECO:0000256" key="1">
    <source>
        <dbReference type="SAM" id="MobiDB-lite"/>
    </source>
</evidence>
<name>A0A379YD64_9GAMM</name>
<evidence type="ECO:0000313" key="3">
    <source>
        <dbReference type="Proteomes" id="UP000255529"/>
    </source>
</evidence>
<dbReference type="EMBL" id="UGYN01000002">
    <property type="protein sequence ID" value="SUI43147.1"/>
    <property type="molecule type" value="Genomic_DNA"/>
</dbReference>
<gene>
    <name evidence="2" type="ORF">NCTC11544_00090</name>
</gene>
<feature type="region of interest" description="Disordered" evidence="1">
    <location>
        <begin position="58"/>
        <end position="80"/>
    </location>
</feature>
<accession>A0A379YD64</accession>
<proteinExistence type="predicted"/>
<evidence type="ECO:0000313" key="2">
    <source>
        <dbReference type="EMBL" id="SUI43147.1"/>
    </source>
</evidence>